<dbReference type="PANTHER" id="PTHR33769:SF1">
    <property type="entry name" value="TESTIS-EXPRESSED PROTEIN 26"/>
    <property type="match status" value="1"/>
</dbReference>
<dbReference type="PANTHER" id="PTHR33769">
    <property type="entry name" value="TESTIS-EXPRESSED PROTEIN 26 ISOFORM X3"/>
    <property type="match status" value="1"/>
</dbReference>
<sequence>MWHPYEITAKHQHTYNTPRETDAICPTSAKGHVNPYLNSKTMDYGTYREDVLWKPYSKVEPMSTGTLLGARRHNPQPSEDFLDWKLPRGEKVKPSKSLPPWAQPFSKQEIREASGSKSISSYDTNYLGLPQGSATSAHSDLKILIPKPTETEFRCHYQPPAQACELMGLSWEKGCNAKQYAPKKGLVPTVTFAHTQKHENTKQLATYQSDFGKDYFSIISILNSLDPEQVNKYVENAPEQEKMILQNFLNTVNENQNEKIRKPSPLKRPPADKVTECKLYQTMQREKDLQC</sequence>
<organism evidence="1 2">
    <name type="scientific">Alligator sinensis</name>
    <name type="common">Chinese alligator</name>
    <dbReference type="NCBI Taxonomy" id="38654"/>
    <lineage>
        <taxon>Eukaryota</taxon>
        <taxon>Metazoa</taxon>
        <taxon>Chordata</taxon>
        <taxon>Craniata</taxon>
        <taxon>Vertebrata</taxon>
        <taxon>Euteleostomi</taxon>
        <taxon>Archelosauria</taxon>
        <taxon>Archosauria</taxon>
        <taxon>Crocodylia</taxon>
        <taxon>Alligatoridae</taxon>
        <taxon>Alligatorinae</taxon>
        <taxon>Alligator</taxon>
    </lineage>
</organism>
<proteinExistence type="predicted"/>
<evidence type="ECO:0000313" key="1">
    <source>
        <dbReference type="Proteomes" id="UP000189705"/>
    </source>
</evidence>
<evidence type="ECO:0000313" key="2">
    <source>
        <dbReference type="RefSeq" id="XP_025069414.1"/>
    </source>
</evidence>
<dbReference type="InParanoid" id="A0A3Q0HBJ1"/>
<dbReference type="RefSeq" id="XP_025069414.1">
    <property type="nucleotide sequence ID" value="XM_025213629.1"/>
</dbReference>
<dbReference type="CTD" id="122046"/>
<keyword evidence="1" id="KW-1185">Reference proteome</keyword>
<dbReference type="InterPro" id="IPR043460">
    <property type="entry name" value="MEDAG/TEX26"/>
</dbReference>
<dbReference type="GeneID" id="112551655"/>
<dbReference type="AlphaFoldDB" id="A0A3Q0HBJ1"/>
<accession>A0A3Q0HBJ1</accession>
<gene>
    <name evidence="2" type="primary">TEX26</name>
</gene>
<dbReference type="GO" id="GO:0005737">
    <property type="term" value="C:cytoplasm"/>
    <property type="evidence" value="ECO:0007669"/>
    <property type="project" value="TreeGrafter"/>
</dbReference>
<dbReference type="KEGG" id="asn:112551655"/>
<dbReference type="STRING" id="38654.A0A3Q0HBJ1"/>
<name>A0A3Q0HBJ1_ALLSI</name>
<protein>
    <submittedName>
        <fullName evidence="2">Testis-expressed protein 26</fullName>
    </submittedName>
</protein>
<reference evidence="2" key="1">
    <citation type="submission" date="2025-08" db="UniProtKB">
        <authorList>
            <consortium name="RefSeq"/>
        </authorList>
    </citation>
    <scope>IDENTIFICATION</scope>
</reference>
<dbReference type="Proteomes" id="UP000189705">
    <property type="component" value="Unplaced"/>
</dbReference>